<dbReference type="GO" id="GO:0009788">
    <property type="term" value="P:negative regulation of abscisic acid-activated signaling pathway"/>
    <property type="evidence" value="ECO:0007669"/>
    <property type="project" value="InterPro"/>
</dbReference>
<evidence type="ECO:0000313" key="8">
    <source>
        <dbReference type="EMBL" id="KAK7353523.1"/>
    </source>
</evidence>
<dbReference type="GO" id="GO:0008270">
    <property type="term" value="F:zinc ion binding"/>
    <property type="evidence" value="ECO:0007669"/>
    <property type="project" value="UniProtKB-KW"/>
</dbReference>
<keyword evidence="4" id="KW-0862">Zinc</keyword>
<comment type="subcellular location">
    <subcellularLocation>
        <location evidence="1">Nucleus</location>
    </subcellularLocation>
</comment>
<reference evidence="8 9" key="1">
    <citation type="submission" date="2024-01" db="EMBL/GenBank/DDBJ databases">
        <title>The genomes of 5 underutilized Papilionoideae crops provide insights into root nodulation and disease resistanc.</title>
        <authorList>
            <person name="Jiang F."/>
        </authorList>
    </citation>
    <scope>NUCLEOTIDE SEQUENCE [LARGE SCALE GENOMIC DNA]</scope>
    <source>
        <strain evidence="8">JINMINGXINNONG_FW02</strain>
        <tissue evidence="8">Leaves</tissue>
    </source>
</reference>
<sequence length="224" mass="25102">MKMSKDGDVTQEPSNNKVIDSSIFDSKCVDKKNVNAKEGKSFSCNYCKKEFSTSQALGEHQNAHKQERALAKSDQGFDVSGLGHFPYSYYPNFCNSPSLCRGSFNKALGIRKDSMIHKLPWTPRYEHQLFKRDHGTSNSSIFDDGFGLMKCDYSTMNNDATPNLKLEKDNGKISVEIETLPLFIDVVSRSLSQLRNMSMLSTTNLDTKETSGEAPCNLDLTLKL</sequence>
<feature type="domain" description="C2H2-type" evidence="7">
    <location>
        <begin position="42"/>
        <end position="69"/>
    </location>
</feature>
<dbReference type="Gene3D" id="3.30.160.60">
    <property type="entry name" value="Classic Zinc Finger"/>
    <property type="match status" value="1"/>
</dbReference>
<keyword evidence="5" id="KW-0539">Nucleus</keyword>
<evidence type="ECO:0000256" key="5">
    <source>
        <dbReference type="ARBA" id="ARBA00023242"/>
    </source>
</evidence>
<dbReference type="GO" id="GO:0005634">
    <property type="term" value="C:nucleus"/>
    <property type="evidence" value="ECO:0007669"/>
    <property type="project" value="UniProtKB-SubCell"/>
</dbReference>
<comment type="caution">
    <text evidence="8">The sequence shown here is derived from an EMBL/GenBank/DDBJ whole genome shotgun (WGS) entry which is preliminary data.</text>
</comment>
<keyword evidence="3 6" id="KW-0863">Zinc-finger</keyword>
<keyword evidence="9" id="KW-1185">Reference proteome</keyword>
<dbReference type="InterPro" id="IPR036236">
    <property type="entry name" value="Znf_C2H2_sf"/>
</dbReference>
<name>A0AAN9R4A7_PHACN</name>
<evidence type="ECO:0000256" key="2">
    <source>
        <dbReference type="ARBA" id="ARBA00022723"/>
    </source>
</evidence>
<protein>
    <recommendedName>
        <fullName evidence="7">C2H2-type domain-containing protein</fullName>
    </recommendedName>
</protein>
<accession>A0AAN9R4A7</accession>
<dbReference type="EMBL" id="JAYMYR010000007">
    <property type="protein sequence ID" value="KAK7353523.1"/>
    <property type="molecule type" value="Genomic_DNA"/>
</dbReference>
<dbReference type="Proteomes" id="UP001374584">
    <property type="component" value="Unassembled WGS sequence"/>
</dbReference>
<evidence type="ECO:0000259" key="7">
    <source>
        <dbReference type="PROSITE" id="PS50157"/>
    </source>
</evidence>
<organism evidence="8 9">
    <name type="scientific">Phaseolus coccineus</name>
    <name type="common">Scarlet runner bean</name>
    <name type="synonym">Phaseolus multiflorus</name>
    <dbReference type="NCBI Taxonomy" id="3886"/>
    <lineage>
        <taxon>Eukaryota</taxon>
        <taxon>Viridiplantae</taxon>
        <taxon>Streptophyta</taxon>
        <taxon>Embryophyta</taxon>
        <taxon>Tracheophyta</taxon>
        <taxon>Spermatophyta</taxon>
        <taxon>Magnoliopsida</taxon>
        <taxon>eudicotyledons</taxon>
        <taxon>Gunneridae</taxon>
        <taxon>Pentapetalae</taxon>
        <taxon>rosids</taxon>
        <taxon>fabids</taxon>
        <taxon>Fabales</taxon>
        <taxon>Fabaceae</taxon>
        <taxon>Papilionoideae</taxon>
        <taxon>50 kb inversion clade</taxon>
        <taxon>NPAAA clade</taxon>
        <taxon>indigoferoid/millettioid clade</taxon>
        <taxon>Phaseoleae</taxon>
        <taxon>Phaseolus</taxon>
    </lineage>
</organism>
<dbReference type="AlphaFoldDB" id="A0AAN9R4A7"/>
<dbReference type="PANTHER" id="PTHR47287">
    <property type="entry name" value="C2H2 AND C2HC ZINC FINGERS SUPERFAMILY PROTEIN"/>
    <property type="match status" value="1"/>
</dbReference>
<gene>
    <name evidence="8" type="ORF">VNO80_18972</name>
</gene>
<dbReference type="SUPFAM" id="SSF57667">
    <property type="entry name" value="beta-beta-alpha zinc fingers"/>
    <property type="match status" value="1"/>
</dbReference>
<evidence type="ECO:0000256" key="1">
    <source>
        <dbReference type="ARBA" id="ARBA00004123"/>
    </source>
</evidence>
<evidence type="ECO:0000256" key="4">
    <source>
        <dbReference type="ARBA" id="ARBA00022833"/>
    </source>
</evidence>
<evidence type="ECO:0000256" key="6">
    <source>
        <dbReference type="PROSITE-ProRule" id="PRU00042"/>
    </source>
</evidence>
<dbReference type="PANTHER" id="PTHR47287:SF9">
    <property type="entry name" value="ZINC FINGER PROTEIN 4-LIKE"/>
    <property type="match status" value="1"/>
</dbReference>
<dbReference type="InterPro" id="IPR013087">
    <property type="entry name" value="Znf_C2H2_type"/>
</dbReference>
<dbReference type="PROSITE" id="PS00028">
    <property type="entry name" value="ZINC_FINGER_C2H2_1"/>
    <property type="match status" value="1"/>
</dbReference>
<evidence type="ECO:0000256" key="3">
    <source>
        <dbReference type="ARBA" id="ARBA00022771"/>
    </source>
</evidence>
<keyword evidence="2" id="KW-0479">Metal-binding</keyword>
<evidence type="ECO:0000313" key="9">
    <source>
        <dbReference type="Proteomes" id="UP001374584"/>
    </source>
</evidence>
<dbReference type="Pfam" id="PF13912">
    <property type="entry name" value="zf-C2H2_6"/>
    <property type="match status" value="1"/>
</dbReference>
<dbReference type="PROSITE" id="PS50157">
    <property type="entry name" value="ZINC_FINGER_C2H2_2"/>
    <property type="match status" value="1"/>
</dbReference>
<proteinExistence type="predicted"/>
<dbReference type="InterPro" id="IPR044246">
    <property type="entry name" value="ZFP3-like"/>
</dbReference>